<dbReference type="GO" id="GO:0004029">
    <property type="term" value="F:aldehyde dehydrogenase (NAD+) activity"/>
    <property type="evidence" value="ECO:0007669"/>
    <property type="project" value="TreeGrafter"/>
</dbReference>
<evidence type="ECO:0000259" key="8">
    <source>
        <dbReference type="Pfam" id="PF00171"/>
    </source>
</evidence>
<evidence type="ECO:0000256" key="2">
    <source>
        <dbReference type="ARBA" id="ARBA00023002"/>
    </source>
</evidence>
<dbReference type="PIRSF" id="PIRSF036492">
    <property type="entry name" value="ALDH"/>
    <property type="match status" value="1"/>
</dbReference>
<protein>
    <recommendedName>
        <fullName evidence="4">Aldehyde dehydrogenase</fullName>
    </recommendedName>
</protein>
<dbReference type="FunFam" id="3.40.605.10:FF:000004">
    <property type="entry name" value="Aldehyde dehydrogenase"/>
    <property type="match status" value="1"/>
</dbReference>
<evidence type="ECO:0000256" key="6">
    <source>
        <dbReference type="PROSITE-ProRule" id="PRU10007"/>
    </source>
</evidence>
<dbReference type="AlphaFoldDB" id="A0A1M4TY14"/>
<reference evidence="9 10" key="1">
    <citation type="submission" date="2016-11" db="EMBL/GenBank/DDBJ databases">
        <authorList>
            <person name="Jaros S."/>
            <person name="Januszkiewicz K."/>
            <person name="Wedrychowicz H."/>
        </authorList>
    </citation>
    <scope>NUCLEOTIDE SEQUENCE [LARGE SCALE GENOMIC DNA]</scope>
    <source>
        <strain evidence="9 10">DSM 2631</strain>
    </source>
</reference>
<dbReference type="Proteomes" id="UP000184035">
    <property type="component" value="Unassembled WGS sequence"/>
</dbReference>
<dbReference type="PROSITE" id="PS00687">
    <property type="entry name" value="ALDEHYDE_DEHYDR_GLU"/>
    <property type="match status" value="1"/>
</dbReference>
<feature type="active site" evidence="5">
    <location>
        <position position="246"/>
    </location>
</feature>
<evidence type="ECO:0000256" key="5">
    <source>
        <dbReference type="PIRSR" id="PIRSR036492-1"/>
    </source>
</evidence>
<dbReference type="OrthoDB" id="9762913at2"/>
<evidence type="ECO:0000313" key="9">
    <source>
        <dbReference type="EMBL" id="SHE49207.1"/>
    </source>
</evidence>
<dbReference type="GO" id="GO:0006081">
    <property type="term" value="P:aldehyde metabolic process"/>
    <property type="evidence" value="ECO:0007669"/>
    <property type="project" value="InterPro"/>
</dbReference>
<dbReference type="InterPro" id="IPR016162">
    <property type="entry name" value="Ald_DH_N"/>
</dbReference>
<dbReference type="FunFam" id="3.40.309.10:FF:000025">
    <property type="entry name" value="Aldehyde dehydrogenase"/>
    <property type="match status" value="1"/>
</dbReference>
<evidence type="ECO:0000256" key="4">
    <source>
        <dbReference type="PIRNR" id="PIRNR036492"/>
    </source>
</evidence>
<dbReference type="InterPro" id="IPR016161">
    <property type="entry name" value="Ald_DH/histidinol_DH"/>
</dbReference>
<organism evidence="9 10">
    <name type="scientific">Clostridium fallax</name>
    <dbReference type="NCBI Taxonomy" id="1533"/>
    <lineage>
        <taxon>Bacteria</taxon>
        <taxon>Bacillati</taxon>
        <taxon>Bacillota</taxon>
        <taxon>Clostridia</taxon>
        <taxon>Eubacteriales</taxon>
        <taxon>Clostridiaceae</taxon>
        <taxon>Clostridium</taxon>
    </lineage>
</organism>
<dbReference type="PROSITE" id="PS00070">
    <property type="entry name" value="ALDEHYDE_DEHYDR_CYS"/>
    <property type="match status" value="1"/>
</dbReference>
<dbReference type="Gene3D" id="3.40.605.10">
    <property type="entry name" value="Aldehyde Dehydrogenase, Chain A, domain 1"/>
    <property type="match status" value="1"/>
</dbReference>
<evidence type="ECO:0000256" key="3">
    <source>
        <dbReference type="ARBA" id="ARBA00023027"/>
    </source>
</evidence>
<sequence length="458" mass="51848">MIDLDNILKIQKDFYNLGITKNLDWRIERLKVLKEIIKKYEEEILNALKEDLHKSSFEGYATEVGIVYEEINTAIKHLKKWAKPEKKRTSISYFPAKSLILKEPYGVVLIIGPFNYPFQLCMAPLVGAIAAGNCVVLKSSEHSQSTGKIIDKIIKEAFSEEHVSAVDYRGGKESVQKLINQPFNYIFFTGSVKVGKIIMSAAAKNLIPVTLELGGKSPCIVDYDSKVQLAAKRIVWGKFLNAGQTCVAPDYIYVQKNIKDKFLVALKEEINKQFGDNIKNSEDYPRIINEDAFNRLINLIQKDKVYFGGDYSKNDLYIEPTILNNITWEDPIMEDEIFGPIIPVIEFEDLNEVINEVNNRPSPLALYYFSESVKKINRILSSISSGGATINDTVVHVASTEIPFGGVGNSGMGNYHGKYSFDTFTHKKGIMKRGTWLDINIRYAPFKDKLSIVKRIMK</sequence>
<dbReference type="EMBL" id="FQVM01000003">
    <property type="protein sequence ID" value="SHE49207.1"/>
    <property type="molecule type" value="Genomic_DNA"/>
</dbReference>
<dbReference type="SUPFAM" id="SSF53720">
    <property type="entry name" value="ALDH-like"/>
    <property type="match status" value="1"/>
</dbReference>
<dbReference type="InterPro" id="IPR012394">
    <property type="entry name" value="Aldehyde_DH_NAD(P)"/>
</dbReference>
<dbReference type="STRING" id="1533.SAMN05443638_103183"/>
<proteinExistence type="inferred from homology"/>
<evidence type="ECO:0000256" key="7">
    <source>
        <dbReference type="RuleBase" id="RU003345"/>
    </source>
</evidence>
<dbReference type="Pfam" id="PF00171">
    <property type="entry name" value="Aldedh"/>
    <property type="match status" value="1"/>
</dbReference>
<name>A0A1M4TY14_9CLOT</name>
<dbReference type="RefSeq" id="WP_072892896.1">
    <property type="nucleotide sequence ID" value="NZ_FQVM01000003.1"/>
</dbReference>
<keyword evidence="3" id="KW-0520">NAD</keyword>
<dbReference type="InterPro" id="IPR016160">
    <property type="entry name" value="Ald_DH_CS_CYS"/>
</dbReference>
<dbReference type="InterPro" id="IPR029510">
    <property type="entry name" value="Ald_DH_CS_GLU"/>
</dbReference>
<dbReference type="CDD" id="cd07136">
    <property type="entry name" value="ALDH_YwdH-P39616"/>
    <property type="match status" value="1"/>
</dbReference>
<comment type="similarity">
    <text evidence="1 4 7">Belongs to the aldehyde dehydrogenase family.</text>
</comment>
<dbReference type="PANTHER" id="PTHR43570:SF16">
    <property type="entry name" value="ALDEHYDE DEHYDROGENASE TYPE III, ISOFORM Q"/>
    <property type="match status" value="1"/>
</dbReference>
<evidence type="ECO:0000313" key="10">
    <source>
        <dbReference type="Proteomes" id="UP000184035"/>
    </source>
</evidence>
<dbReference type="GO" id="GO:0005737">
    <property type="term" value="C:cytoplasm"/>
    <property type="evidence" value="ECO:0007669"/>
    <property type="project" value="TreeGrafter"/>
</dbReference>
<evidence type="ECO:0000256" key="1">
    <source>
        <dbReference type="ARBA" id="ARBA00009986"/>
    </source>
</evidence>
<gene>
    <name evidence="9" type="ORF">SAMN05443638_103183</name>
</gene>
<feature type="active site" evidence="5 6">
    <location>
        <position position="212"/>
    </location>
</feature>
<keyword evidence="2 4" id="KW-0560">Oxidoreductase</keyword>
<feature type="domain" description="Aldehyde dehydrogenase" evidence="8">
    <location>
        <begin position="26"/>
        <end position="428"/>
    </location>
</feature>
<accession>A0A1M4TY14</accession>
<dbReference type="InterPro" id="IPR016163">
    <property type="entry name" value="Ald_DH_C"/>
</dbReference>
<dbReference type="PANTHER" id="PTHR43570">
    <property type="entry name" value="ALDEHYDE DEHYDROGENASE"/>
    <property type="match status" value="1"/>
</dbReference>
<dbReference type="Gene3D" id="3.40.309.10">
    <property type="entry name" value="Aldehyde Dehydrogenase, Chain A, domain 2"/>
    <property type="match status" value="1"/>
</dbReference>
<dbReference type="InterPro" id="IPR015590">
    <property type="entry name" value="Aldehyde_DH_dom"/>
</dbReference>
<keyword evidence="10" id="KW-1185">Reference proteome</keyword>